<organism evidence="8 9">
    <name type="scientific">Chara braunii</name>
    <name type="common">Braun's stonewort</name>
    <dbReference type="NCBI Taxonomy" id="69332"/>
    <lineage>
        <taxon>Eukaryota</taxon>
        <taxon>Viridiplantae</taxon>
        <taxon>Streptophyta</taxon>
        <taxon>Charophyceae</taxon>
        <taxon>Charales</taxon>
        <taxon>Characeae</taxon>
        <taxon>Chara</taxon>
    </lineage>
</organism>
<dbReference type="Pfam" id="PF03798">
    <property type="entry name" value="TRAM_LAG1_CLN8"/>
    <property type="match status" value="1"/>
</dbReference>
<evidence type="ECO:0000256" key="1">
    <source>
        <dbReference type="ARBA" id="ARBA00004141"/>
    </source>
</evidence>
<dbReference type="PROSITE" id="PS50922">
    <property type="entry name" value="TLC"/>
    <property type="match status" value="1"/>
</dbReference>
<dbReference type="OrthoDB" id="10266980at2759"/>
<evidence type="ECO:0000259" key="7">
    <source>
        <dbReference type="PROSITE" id="PS50922"/>
    </source>
</evidence>
<dbReference type="InterPro" id="IPR050846">
    <property type="entry name" value="TLCD"/>
</dbReference>
<dbReference type="GO" id="GO:0007009">
    <property type="term" value="P:plasma membrane organization"/>
    <property type="evidence" value="ECO:0007669"/>
    <property type="project" value="TreeGrafter"/>
</dbReference>
<dbReference type="GO" id="GO:0005886">
    <property type="term" value="C:plasma membrane"/>
    <property type="evidence" value="ECO:0007669"/>
    <property type="project" value="TreeGrafter"/>
</dbReference>
<dbReference type="GO" id="GO:0071709">
    <property type="term" value="P:membrane assembly"/>
    <property type="evidence" value="ECO:0007669"/>
    <property type="project" value="TreeGrafter"/>
</dbReference>
<evidence type="ECO:0000256" key="2">
    <source>
        <dbReference type="ARBA" id="ARBA00022692"/>
    </source>
</evidence>
<dbReference type="PANTHER" id="PTHR13439:SF4">
    <property type="entry name" value="TLC DOMAIN-CONTAINING PROTEIN"/>
    <property type="match status" value="1"/>
</dbReference>
<dbReference type="GO" id="GO:0097035">
    <property type="term" value="P:regulation of membrane lipid distribution"/>
    <property type="evidence" value="ECO:0007669"/>
    <property type="project" value="TreeGrafter"/>
</dbReference>
<gene>
    <name evidence="8" type="ORF">CBR_g40088</name>
</gene>
<dbReference type="Proteomes" id="UP000265515">
    <property type="component" value="Unassembled WGS sequence"/>
</dbReference>
<name>A0A388LSZ7_CHABU</name>
<evidence type="ECO:0000313" key="8">
    <source>
        <dbReference type="EMBL" id="GBG85446.1"/>
    </source>
</evidence>
<protein>
    <recommendedName>
        <fullName evidence="7">TLC domain-containing protein</fullName>
    </recommendedName>
</protein>
<dbReference type="AlphaFoldDB" id="A0A388LSZ7"/>
<feature type="transmembrane region" description="Helical" evidence="6">
    <location>
        <begin position="114"/>
        <end position="132"/>
    </location>
</feature>
<keyword evidence="2 5" id="KW-0812">Transmembrane</keyword>
<evidence type="ECO:0000313" key="9">
    <source>
        <dbReference type="Proteomes" id="UP000265515"/>
    </source>
</evidence>
<dbReference type="OMA" id="DIFGAYR"/>
<keyword evidence="3 6" id="KW-1133">Transmembrane helix</keyword>
<feature type="domain" description="TLC" evidence="7">
    <location>
        <begin position="1"/>
        <end position="146"/>
    </location>
</feature>
<evidence type="ECO:0000256" key="5">
    <source>
        <dbReference type="PROSITE-ProRule" id="PRU00205"/>
    </source>
</evidence>
<dbReference type="GO" id="GO:0055091">
    <property type="term" value="P:phospholipid homeostasis"/>
    <property type="evidence" value="ECO:0007669"/>
    <property type="project" value="TreeGrafter"/>
</dbReference>
<keyword evidence="4 5" id="KW-0472">Membrane</keyword>
<keyword evidence="9" id="KW-1185">Reference proteome</keyword>
<reference evidence="8 9" key="1">
    <citation type="journal article" date="2018" name="Cell">
        <title>The Chara Genome: Secondary Complexity and Implications for Plant Terrestrialization.</title>
        <authorList>
            <person name="Nishiyama T."/>
            <person name="Sakayama H."/>
            <person name="Vries J.D."/>
            <person name="Buschmann H."/>
            <person name="Saint-Marcoux D."/>
            <person name="Ullrich K.K."/>
            <person name="Haas F.B."/>
            <person name="Vanderstraeten L."/>
            <person name="Becker D."/>
            <person name="Lang D."/>
            <person name="Vosolsobe S."/>
            <person name="Rombauts S."/>
            <person name="Wilhelmsson P.K.I."/>
            <person name="Janitza P."/>
            <person name="Kern R."/>
            <person name="Heyl A."/>
            <person name="Rumpler F."/>
            <person name="Villalobos L.I.A.C."/>
            <person name="Clay J.M."/>
            <person name="Skokan R."/>
            <person name="Toyoda A."/>
            <person name="Suzuki Y."/>
            <person name="Kagoshima H."/>
            <person name="Schijlen E."/>
            <person name="Tajeshwar N."/>
            <person name="Catarino B."/>
            <person name="Hetherington A.J."/>
            <person name="Saltykova A."/>
            <person name="Bonnot C."/>
            <person name="Breuninger H."/>
            <person name="Symeonidi A."/>
            <person name="Radhakrishnan G.V."/>
            <person name="Van Nieuwerburgh F."/>
            <person name="Deforce D."/>
            <person name="Chang C."/>
            <person name="Karol K.G."/>
            <person name="Hedrich R."/>
            <person name="Ulvskov P."/>
            <person name="Glockner G."/>
            <person name="Delwiche C.F."/>
            <person name="Petrasek J."/>
            <person name="Van de Peer Y."/>
            <person name="Friml J."/>
            <person name="Beilby M."/>
            <person name="Dolan L."/>
            <person name="Kohara Y."/>
            <person name="Sugano S."/>
            <person name="Fujiyama A."/>
            <person name="Delaux P.-M."/>
            <person name="Quint M."/>
            <person name="TheiBen G."/>
            <person name="Hagemann M."/>
            <person name="Harholt J."/>
            <person name="Dunand C."/>
            <person name="Zachgo S."/>
            <person name="Langdale J."/>
            <person name="Maumus F."/>
            <person name="Straeten D.V.D."/>
            <person name="Gould S.B."/>
            <person name="Rensing S.A."/>
        </authorList>
    </citation>
    <scope>NUCLEOTIDE SEQUENCE [LARGE SCALE GENOMIC DNA]</scope>
    <source>
        <strain evidence="8 9">S276</strain>
    </source>
</reference>
<evidence type="ECO:0000256" key="4">
    <source>
        <dbReference type="ARBA" id="ARBA00023136"/>
    </source>
</evidence>
<evidence type="ECO:0000256" key="6">
    <source>
        <dbReference type="SAM" id="Phobius"/>
    </source>
</evidence>
<dbReference type="PANTHER" id="PTHR13439">
    <property type="entry name" value="CT120 PROTEIN"/>
    <property type="match status" value="1"/>
</dbReference>
<feature type="transmembrane region" description="Helical" evidence="6">
    <location>
        <begin position="85"/>
        <end position="108"/>
    </location>
</feature>
<dbReference type="InterPro" id="IPR006634">
    <property type="entry name" value="TLC-dom"/>
</dbReference>
<sequence length="164" mass="18605">MSCGFFAYDLWDIVQRRLYNPRAPSILFHHVAVLVCFTTALYRGVGINYLVLLMASEINSVFGHQRRMLRLLGVPDGGLVSTMNWVCNWFTFIAARVVPCALLSVLLILDWGSFPIMFFIVSSIGMTCVNLLNVQLFTSLLKAYCHDMQTRDGLHLDHGSRKED</sequence>
<dbReference type="Gramene" id="GBG85446">
    <property type="protein sequence ID" value="GBG85446"/>
    <property type="gene ID" value="CBR_g40088"/>
</dbReference>
<proteinExistence type="predicted"/>
<evidence type="ECO:0000256" key="3">
    <source>
        <dbReference type="ARBA" id="ARBA00022989"/>
    </source>
</evidence>
<comment type="subcellular location">
    <subcellularLocation>
        <location evidence="1">Membrane</location>
        <topology evidence="1">Multi-pass membrane protein</topology>
    </subcellularLocation>
</comment>
<dbReference type="EMBL" id="BFEA01000518">
    <property type="protein sequence ID" value="GBG85446.1"/>
    <property type="molecule type" value="Genomic_DNA"/>
</dbReference>
<comment type="caution">
    <text evidence="8">The sequence shown here is derived from an EMBL/GenBank/DDBJ whole genome shotgun (WGS) entry which is preliminary data.</text>
</comment>
<accession>A0A388LSZ7</accession>